<dbReference type="EMBL" id="QKWP01001030">
    <property type="protein sequence ID" value="RIB12379.1"/>
    <property type="molecule type" value="Genomic_DNA"/>
</dbReference>
<evidence type="ECO:0000313" key="2">
    <source>
        <dbReference type="EMBL" id="RIB12379.1"/>
    </source>
</evidence>
<name>A0A397UUI1_9GLOM</name>
<dbReference type="Proteomes" id="UP000266673">
    <property type="component" value="Unassembled WGS sequence"/>
</dbReference>
<feature type="region of interest" description="Disordered" evidence="1">
    <location>
        <begin position="1"/>
        <end position="51"/>
    </location>
</feature>
<accession>A0A397UUI1</accession>
<feature type="compositionally biased region" description="Acidic residues" evidence="1">
    <location>
        <begin position="76"/>
        <end position="92"/>
    </location>
</feature>
<feature type="compositionally biased region" description="Polar residues" evidence="1">
    <location>
        <begin position="15"/>
        <end position="37"/>
    </location>
</feature>
<proteinExistence type="predicted"/>
<evidence type="ECO:0000256" key="1">
    <source>
        <dbReference type="SAM" id="MobiDB-lite"/>
    </source>
</evidence>
<keyword evidence="3" id="KW-1185">Reference proteome</keyword>
<feature type="region of interest" description="Disordered" evidence="1">
    <location>
        <begin position="75"/>
        <end position="133"/>
    </location>
</feature>
<organism evidence="2 3">
    <name type="scientific">Gigaspora rosea</name>
    <dbReference type="NCBI Taxonomy" id="44941"/>
    <lineage>
        <taxon>Eukaryota</taxon>
        <taxon>Fungi</taxon>
        <taxon>Fungi incertae sedis</taxon>
        <taxon>Mucoromycota</taxon>
        <taxon>Glomeromycotina</taxon>
        <taxon>Glomeromycetes</taxon>
        <taxon>Diversisporales</taxon>
        <taxon>Gigasporaceae</taxon>
        <taxon>Gigaspora</taxon>
    </lineage>
</organism>
<reference evidence="2 3" key="1">
    <citation type="submission" date="2018-06" db="EMBL/GenBank/DDBJ databases">
        <title>Comparative genomics reveals the genomic features of Rhizophagus irregularis, R. cerebriforme, R. diaphanum and Gigaspora rosea, and their symbiotic lifestyle signature.</title>
        <authorList>
            <person name="Morin E."/>
            <person name="San Clemente H."/>
            <person name="Chen E.C.H."/>
            <person name="De La Providencia I."/>
            <person name="Hainaut M."/>
            <person name="Kuo A."/>
            <person name="Kohler A."/>
            <person name="Murat C."/>
            <person name="Tang N."/>
            <person name="Roy S."/>
            <person name="Loubradou J."/>
            <person name="Henrissat B."/>
            <person name="Grigoriev I.V."/>
            <person name="Corradi N."/>
            <person name="Roux C."/>
            <person name="Martin F.M."/>
        </authorList>
    </citation>
    <scope>NUCLEOTIDE SEQUENCE [LARGE SCALE GENOMIC DNA]</scope>
    <source>
        <strain evidence="2 3">DAOM 194757</strain>
    </source>
</reference>
<feature type="compositionally biased region" description="Low complexity" evidence="1">
    <location>
        <begin position="41"/>
        <end position="51"/>
    </location>
</feature>
<comment type="caution">
    <text evidence="2">The sequence shown here is derived from an EMBL/GenBank/DDBJ whole genome shotgun (WGS) entry which is preliminary data.</text>
</comment>
<dbReference type="AlphaFoldDB" id="A0A397UUI1"/>
<protein>
    <submittedName>
        <fullName evidence="2">Uncharacterized protein</fullName>
    </submittedName>
</protein>
<feature type="compositionally biased region" description="Polar residues" evidence="1">
    <location>
        <begin position="112"/>
        <end position="127"/>
    </location>
</feature>
<sequence>MFKINNSYRCHPPKSSKSQETVAKSSSKIQAKVSKSSFKAKPLSKVSKVSKSLPKNAFKSLQINSLKKSSLYYYKEEDEDEDEDENKDEDDVEISKNQRNIQNDDNDNNNNASPSPKSSRNQNQRSVTFKDKVDNSSISHIAANILEMLSEDNIEDNDNNDDRQLMIYMMIIILANQMYMASSSSIENIGTFNKSSMPSSAISPRIINNRDDARIWDEEIKNVSFLEQDFPQQHVLMNLLRKYWHKLNQTVLGYIKNYKAIQERFIGGTNQRELQRSGTVKKLVQLICEMFKIHWQCKNIDQVKTLDNLTKNMHVPSRSGLDIASKLNFN</sequence>
<dbReference type="OrthoDB" id="2409414at2759"/>
<evidence type="ECO:0000313" key="3">
    <source>
        <dbReference type="Proteomes" id="UP000266673"/>
    </source>
</evidence>
<gene>
    <name evidence="2" type="ORF">C2G38_2200801</name>
</gene>